<dbReference type="RefSeq" id="WP_045777970.1">
    <property type="nucleotide sequence ID" value="NZ_LAJX01000015.1"/>
</dbReference>
<reference evidence="10" key="1">
    <citation type="submission" date="2015-03" db="EMBL/GenBank/DDBJ databases">
        <title>Draft genome sequence of a novel methanotroph (Sn10-6) isolated from flooded ricefield rhizosphere in India.</title>
        <authorList>
            <person name="Pandit P.S."/>
            <person name="Pore S.D."/>
            <person name="Arora P."/>
            <person name="Kapse N.G."/>
            <person name="Dhakephalkar P.K."/>
            <person name="Rahalkar M.C."/>
        </authorList>
    </citation>
    <scope>NUCLEOTIDE SEQUENCE [LARGE SCALE GENOMIC DNA]</scope>
    <source>
        <strain evidence="10">Sn10-6</strain>
    </source>
</reference>
<keyword evidence="2" id="KW-1003">Cell membrane</keyword>
<dbReference type="Proteomes" id="UP000033684">
    <property type="component" value="Unassembled WGS sequence"/>
</dbReference>
<protein>
    <submittedName>
        <fullName evidence="9">Flagellar motor protein MotA</fullName>
    </submittedName>
</protein>
<keyword evidence="9" id="KW-0969">Cilium</keyword>
<comment type="subcellular location">
    <subcellularLocation>
        <location evidence="1">Cell membrane</location>
        <topology evidence="1">Multi-pass membrane protein</topology>
    </subcellularLocation>
    <subcellularLocation>
        <location evidence="6">Membrane</location>
        <topology evidence="6">Multi-pass membrane protein</topology>
    </subcellularLocation>
</comment>
<dbReference type="PANTHER" id="PTHR30625:SF3">
    <property type="entry name" value="TOL-PAL SYSTEM PROTEIN TOLQ"/>
    <property type="match status" value="1"/>
</dbReference>
<dbReference type="PATRIC" id="fig|1632867.3.peg.1430"/>
<evidence type="ECO:0000256" key="5">
    <source>
        <dbReference type="ARBA" id="ARBA00023136"/>
    </source>
</evidence>
<comment type="caution">
    <text evidence="9">The sequence shown here is derived from an EMBL/GenBank/DDBJ whole genome shotgun (WGS) entry which is preliminary data.</text>
</comment>
<evidence type="ECO:0000256" key="1">
    <source>
        <dbReference type="ARBA" id="ARBA00004651"/>
    </source>
</evidence>
<evidence type="ECO:0000259" key="8">
    <source>
        <dbReference type="Pfam" id="PF01618"/>
    </source>
</evidence>
<dbReference type="AlphaFoldDB" id="A0A0F3IMU9"/>
<evidence type="ECO:0000313" key="9">
    <source>
        <dbReference type="EMBL" id="KJV07868.1"/>
    </source>
</evidence>
<evidence type="ECO:0000256" key="3">
    <source>
        <dbReference type="ARBA" id="ARBA00022692"/>
    </source>
</evidence>
<dbReference type="InterPro" id="IPR002898">
    <property type="entry name" value="MotA_ExbB_proton_chnl"/>
</dbReference>
<dbReference type="PANTHER" id="PTHR30625">
    <property type="entry name" value="PROTEIN TOLQ"/>
    <property type="match status" value="1"/>
</dbReference>
<dbReference type="OrthoDB" id="9805133at2"/>
<gene>
    <name evidence="9" type="ORF">VZ94_02145</name>
</gene>
<evidence type="ECO:0000256" key="6">
    <source>
        <dbReference type="RuleBase" id="RU004057"/>
    </source>
</evidence>
<dbReference type="EMBL" id="LAJX01000015">
    <property type="protein sequence ID" value="KJV07868.1"/>
    <property type="molecule type" value="Genomic_DNA"/>
</dbReference>
<keyword evidence="9" id="KW-0966">Cell projection</keyword>
<evidence type="ECO:0000256" key="2">
    <source>
        <dbReference type="ARBA" id="ARBA00022475"/>
    </source>
</evidence>
<dbReference type="GO" id="GO:0017038">
    <property type="term" value="P:protein import"/>
    <property type="evidence" value="ECO:0007669"/>
    <property type="project" value="TreeGrafter"/>
</dbReference>
<keyword evidence="9" id="KW-0282">Flagellum</keyword>
<feature type="transmembrane region" description="Helical" evidence="7">
    <location>
        <begin position="166"/>
        <end position="187"/>
    </location>
</feature>
<proteinExistence type="inferred from homology"/>
<dbReference type="Pfam" id="PF01618">
    <property type="entry name" value="MotA_ExbB"/>
    <property type="match status" value="1"/>
</dbReference>
<reference evidence="9 10" key="2">
    <citation type="journal article" date="2016" name="Microb. Ecol.">
        <title>Genome Characteristics of a Novel Type I Methanotroph (Sn10-6) Isolated from a Flooded Indian Rice Field.</title>
        <authorList>
            <person name="Rahalkar M.C."/>
            <person name="Pandit P.S."/>
            <person name="Dhakephalkar P.K."/>
            <person name="Pore S."/>
            <person name="Arora P."/>
            <person name="Kapse N."/>
        </authorList>
    </citation>
    <scope>NUCLEOTIDE SEQUENCE [LARGE SCALE GENOMIC DNA]</scope>
    <source>
        <strain evidence="9 10">Sn10-6</strain>
    </source>
</reference>
<comment type="similarity">
    <text evidence="6">Belongs to the exbB/tolQ family.</text>
</comment>
<feature type="transmembrane region" description="Helical" evidence="7">
    <location>
        <begin position="12"/>
        <end position="36"/>
    </location>
</feature>
<accession>A0A0F3IMU9</accession>
<keyword evidence="6" id="KW-0813">Transport</keyword>
<evidence type="ECO:0000256" key="7">
    <source>
        <dbReference type="SAM" id="Phobius"/>
    </source>
</evidence>
<evidence type="ECO:0000256" key="4">
    <source>
        <dbReference type="ARBA" id="ARBA00022989"/>
    </source>
</evidence>
<keyword evidence="10" id="KW-1185">Reference proteome</keyword>
<dbReference type="GO" id="GO:0005886">
    <property type="term" value="C:plasma membrane"/>
    <property type="evidence" value="ECO:0007669"/>
    <property type="project" value="UniProtKB-SubCell"/>
</dbReference>
<keyword evidence="6" id="KW-0653">Protein transport</keyword>
<feature type="domain" description="MotA/TolQ/ExbB proton channel" evidence="8">
    <location>
        <begin position="93"/>
        <end position="199"/>
    </location>
</feature>
<keyword evidence="4 7" id="KW-1133">Transmembrane helix</keyword>
<sequence>MIQLTSANIVQVTLWVLIAFSVITWTIIFLKSWMLWSINRRNRSYTKTFWAASDLNAAANLDQDASAIGRIAGIGFHAISDVRNNASSMLELSGDIQSILERSLRQQISKERKTLEQGLSLLASIGSTSPFVGLFGTVWGIMHALQSISEAKSASLDVVAGPIGEALMTTAIGIAAAIPAVLAYNYFIQRIKSTEAELEYFATDFLNLAVKAGLKANSGE</sequence>
<name>A0A0F3IMU9_9GAMM</name>
<keyword evidence="5 7" id="KW-0472">Membrane</keyword>
<evidence type="ECO:0000313" key="10">
    <source>
        <dbReference type="Proteomes" id="UP000033684"/>
    </source>
</evidence>
<feature type="transmembrane region" description="Helical" evidence="7">
    <location>
        <begin position="119"/>
        <end position="146"/>
    </location>
</feature>
<dbReference type="InterPro" id="IPR050790">
    <property type="entry name" value="ExbB/TolQ_transport"/>
</dbReference>
<keyword evidence="3 7" id="KW-0812">Transmembrane</keyword>
<organism evidence="9 10">
    <name type="scientific">Methylocucumis oryzae</name>
    <dbReference type="NCBI Taxonomy" id="1632867"/>
    <lineage>
        <taxon>Bacteria</taxon>
        <taxon>Pseudomonadati</taxon>
        <taxon>Pseudomonadota</taxon>
        <taxon>Gammaproteobacteria</taxon>
        <taxon>Methylococcales</taxon>
        <taxon>Methylococcaceae</taxon>
        <taxon>Methylocucumis</taxon>
    </lineage>
</organism>